<dbReference type="InterPro" id="IPR044193">
    <property type="entry name" value="TRL33"/>
</dbReference>
<dbReference type="PANTHER" id="PTHR47571:SF1">
    <property type="entry name" value="THIOREDOXIN-LIKE 3-3"/>
    <property type="match status" value="1"/>
</dbReference>
<evidence type="ECO:0000259" key="1">
    <source>
        <dbReference type="Pfam" id="PF00085"/>
    </source>
</evidence>
<dbReference type="Pfam" id="PF00085">
    <property type="entry name" value="Thioredoxin"/>
    <property type="match status" value="1"/>
</dbReference>
<dbReference type="CDD" id="cd02947">
    <property type="entry name" value="TRX_family"/>
    <property type="match status" value="1"/>
</dbReference>
<evidence type="ECO:0000313" key="3">
    <source>
        <dbReference type="Proteomes" id="UP000015105"/>
    </source>
</evidence>
<sequence>MVRSVASGVASVISSSFQWRNDPSVSGFIRVLYTVILNSGSNCRLLRDSSCRRNLVGDMSGEAGNRKEEARKTGLEGTGLPLPGGSHGSVRCAGSDPQLRHMLDSLKSSKASAVINYGASWCGVCNQILPPFCKFSNEFKNLTFV</sequence>
<dbReference type="Gene3D" id="3.40.30.10">
    <property type="entry name" value="Glutaredoxin"/>
    <property type="match status" value="1"/>
</dbReference>
<name>A0A453CNJ2_AEGTS</name>
<dbReference type="Gramene" id="AET2Gv20903400.6">
    <property type="protein sequence ID" value="AET2Gv20903400.6"/>
    <property type="gene ID" value="AET2Gv20903400"/>
</dbReference>
<feature type="domain" description="Thioredoxin" evidence="1">
    <location>
        <begin position="105"/>
        <end position="144"/>
    </location>
</feature>
<dbReference type="InterPro" id="IPR036249">
    <property type="entry name" value="Thioredoxin-like_sf"/>
</dbReference>
<reference evidence="2" key="4">
    <citation type="submission" date="2019-03" db="UniProtKB">
        <authorList>
            <consortium name="EnsemblPlants"/>
        </authorList>
    </citation>
    <scope>IDENTIFICATION</scope>
</reference>
<reference evidence="2" key="3">
    <citation type="journal article" date="2017" name="Nature">
        <title>Genome sequence of the progenitor of the wheat D genome Aegilops tauschii.</title>
        <authorList>
            <person name="Luo M.C."/>
            <person name="Gu Y.Q."/>
            <person name="Puiu D."/>
            <person name="Wang H."/>
            <person name="Twardziok S.O."/>
            <person name="Deal K.R."/>
            <person name="Huo N."/>
            <person name="Zhu T."/>
            <person name="Wang L."/>
            <person name="Wang Y."/>
            <person name="McGuire P.E."/>
            <person name="Liu S."/>
            <person name="Long H."/>
            <person name="Ramasamy R.K."/>
            <person name="Rodriguez J.C."/>
            <person name="Van S.L."/>
            <person name="Yuan L."/>
            <person name="Wang Z."/>
            <person name="Xia Z."/>
            <person name="Xiao L."/>
            <person name="Anderson O.D."/>
            <person name="Ouyang S."/>
            <person name="Liang Y."/>
            <person name="Zimin A.V."/>
            <person name="Pertea G."/>
            <person name="Qi P."/>
            <person name="Bennetzen J.L."/>
            <person name="Dai X."/>
            <person name="Dawson M.W."/>
            <person name="Muller H.G."/>
            <person name="Kugler K."/>
            <person name="Rivarola-Duarte L."/>
            <person name="Spannagl M."/>
            <person name="Mayer K.F.X."/>
            <person name="Lu F.H."/>
            <person name="Bevan M.W."/>
            <person name="Leroy P."/>
            <person name="Li P."/>
            <person name="You F.M."/>
            <person name="Sun Q."/>
            <person name="Liu Z."/>
            <person name="Lyons E."/>
            <person name="Wicker T."/>
            <person name="Salzberg S.L."/>
            <person name="Devos K.M."/>
            <person name="Dvorak J."/>
        </authorList>
    </citation>
    <scope>NUCLEOTIDE SEQUENCE [LARGE SCALE GENOMIC DNA]</scope>
    <source>
        <strain evidence="2">cv. AL8/78</strain>
    </source>
</reference>
<reference evidence="2" key="5">
    <citation type="journal article" date="2021" name="G3 (Bethesda)">
        <title>Aegilops tauschii genome assembly Aet v5.0 features greater sequence contiguity and improved annotation.</title>
        <authorList>
            <person name="Wang L."/>
            <person name="Zhu T."/>
            <person name="Rodriguez J.C."/>
            <person name="Deal K.R."/>
            <person name="Dubcovsky J."/>
            <person name="McGuire P.E."/>
            <person name="Lux T."/>
            <person name="Spannagl M."/>
            <person name="Mayer K.F.X."/>
            <person name="Baldrich P."/>
            <person name="Meyers B.C."/>
            <person name="Huo N."/>
            <person name="Gu Y.Q."/>
            <person name="Zhou H."/>
            <person name="Devos K.M."/>
            <person name="Bennetzen J.L."/>
            <person name="Unver T."/>
            <person name="Budak H."/>
            <person name="Gulick P.J."/>
            <person name="Galiba G."/>
            <person name="Kalapos B."/>
            <person name="Nelson D.R."/>
            <person name="Li P."/>
            <person name="You F.M."/>
            <person name="Luo M.C."/>
            <person name="Dvorak J."/>
        </authorList>
    </citation>
    <scope>NUCLEOTIDE SEQUENCE [LARGE SCALE GENOMIC DNA]</scope>
    <source>
        <strain evidence="2">cv. AL8/78</strain>
    </source>
</reference>
<protein>
    <recommendedName>
        <fullName evidence="1">Thioredoxin domain-containing protein</fullName>
    </recommendedName>
</protein>
<keyword evidence="3" id="KW-1185">Reference proteome</keyword>
<dbReference type="InterPro" id="IPR013766">
    <property type="entry name" value="Thioredoxin_domain"/>
</dbReference>
<dbReference type="PANTHER" id="PTHR47571">
    <property type="entry name" value="THIOREDOXIN-LIKE 3-3"/>
    <property type="match status" value="1"/>
</dbReference>
<dbReference type="Proteomes" id="UP000015105">
    <property type="component" value="Chromosome 2D"/>
</dbReference>
<proteinExistence type="predicted"/>
<dbReference type="AlphaFoldDB" id="A0A453CNJ2"/>
<reference evidence="3" key="2">
    <citation type="journal article" date="2017" name="Nat. Plants">
        <title>The Aegilops tauschii genome reveals multiple impacts of transposons.</title>
        <authorList>
            <person name="Zhao G."/>
            <person name="Zou C."/>
            <person name="Li K."/>
            <person name="Wang K."/>
            <person name="Li T."/>
            <person name="Gao L."/>
            <person name="Zhang X."/>
            <person name="Wang H."/>
            <person name="Yang Z."/>
            <person name="Liu X."/>
            <person name="Jiang W."/>
            <person name="Mao L."/>
            <person name="Kong X."/>
            <person name="Jiao Y."/>
            <person name="Jia J."/>
        </authorList>
    </citation>
    <scope>NUCLEOTIDE SEQUENCE [LARGE SCALE GENOMIC DNA]</scope>
    <source>
        <strain evidence="3">cv. AL8/78</strain>
    </source>
</reference>
<accession>A0A453CNJ2</accession>
<evidence type="ECO:0000313" key="2">
    <source>
        <dbReference type="EnsemblPlants" id="AET2Gv20903400.6"/>
    </source>
</evidence>
<organism evidence="2 3">
    <name type="scientific">Aegilops tauschii subsp. strangulata</name>
    <name type="common">Goatgrass</name>
    <dbReference type="NCBI Taxonomy" id="200361"/>
    <lineage>
        <taxon>Eukaryota</taxon>
        <taxon>Viridiplantae</taxon>
        <taxon>Streptophyta</taxon>
        <taxon>Embryophyta</taxon>
        <taxon>Tracheophyta</taxon>
        <taxon>Spermatophyta</taxon>
        <taxon>Magnoliopsida</taxon>
        <taxon>Liliopsida</taxon>
        <taxon>Poales</taxon>
        <taxon>Poaceae</taxon>
        <taxon>BOP clade</taxon>
        <taxon>Pooideae</taxon>
        <taxon>Triticodae</taxon>
        <taxon>Triticeae</taxon>
        <taxon>Triticinae</taxon>
        <taxon>Aegilops</taxon>
    </lineage>
</organism>
<dbReference type="SUPFAM" id="SSF52833">
    <property type="entry name" value="Thioredoxin-like"/>
    <property type="match status" value="1"/>
</dbReference>
<reference evidence="3" key="1">
    <citation type="journal article" date="2014" name="Science">
        <title>Ancient hybridizations among the ancestral genomes of bread wheat.</title>
        <authorList>
            <consortium name="International Wheat Genome Sequencing Consortium,"/>
            <person name="Marcussen T."/>
            <person name="Sandve S.R."/>
            <person name="Heier L."/>
            <person name="Spannagl M."/>
            <person name="Pfeifer M."/>
            <person name="Jakobsen K.S."/>
            <person name="Wulff B.B."/>
            <person name="Steuernagel B."/>
            <person name="Mayer K.F."/>
            <person name="Olsen O.A."/>
        </authorList>
    </citation>
    <scope>NUCLEOTIDE SEQUENCE [LARGE SCALE GENOMIC DNA]</scope>
    <source>
        <strain evidence="3">cv. AL8/78</strain>
    </source>
</reference>
<dbReference type="EnsemblPlants" id="AET2Gv20903400.6">
    <property type="protein sequence ID" value="AET2Gv20903400.6"/>
    <property type="gene ID" value="AET2Gv20903400"/>
</dbReference>